<dbReference type="RefSeq" id="XP_019047655.1">
    <property type="nucleotide sequence ID" value="XM_019190907.1"/>
</dbReference>
<keyword evidence="3" id="KW-1185">Reference proteome</keyword>
<evidence type="ECO:0000313" key="2">
    <source>
        <dbReference type="EMBL" id="WVW78934.1"/>
    </source>
</evidence>
<gene>
    <name evidence="1" type="ORF">I302_04271</name>
    <name evidence="2" type="ORF">I302_100897</name>
</gene>
<evidence type="ECO:0000313" key="1">
    <source>
        <dbReference type="EMBL" id="OCF26585.1"/>
    </source>
</evidence>
<name>A0A1B9G6C7_9TREE</name>
<organism evidence="1">
    <name type="scientific">Kwoniella bestiolae CBS 10118</name>
    <dbReference type="NCBI Taxonomy" id="1296100"/>
    <lineage>
        <taxon>Eukaryota</taxon>
        <taxon>Fungi</taxon>
        <taxon>Dikarya</taxon>
        <taxon>Basidiomycota</taxon>
        <taxon>Agaricomycotina</taxon>
        <taxon>Tremellomycetes</taxon>
        <taxon>Tremellales</taxon>
        <taxon>Cryptococcaceae</taxon>
        <taxon>Kwoniella</taxon>
    </lineage>
</organism>
<sequence length="148" mass="17135">MNTDASKTDGTRTAISDARGQPIIYFNVCQGEELGIAVAVQDTSTDNIENINSAYTFFLEASDRYYKRYDEIEWDELHQKSWEGMKACRTATRQDIETQFDDHPRFKGHFVLKEIDDNDHFKSIHQILNEHSNAQTSTVDNGRKPHYQ</sequence>
<dbReference type="AlphaFoldDB" id="A0A1B9G6C7"/>
<accession>A0A1B9G6C7</accession>
<reference evidence="2" key="2">
    <citation type="submission" date="2013-07" db="EMBL/GenBank/DDBJ databases">
        <authorList>
            <consortium name="The Broad Institute Genome Sequencing Platform"/>
            <person name="Cuomo C."/>
            <person name="Litvintseva A."/>
            <person name="Chen Y."/>
            <person name="Heitman J."/>
            <person name="Sun S."/>
            <person name="Springer D."/>
            <person name="Dromer F."/>
            <person name="Young S.K."/>
            <person name="Zeng Q."/>
            <person name="Gargeya S."/>
            <person name="Fitzgerald M."/>
            <person name="Abouelleil A."/>
            <person name="Alvarado L."/>
            <person name="Berlin A.M."/>
            <person name="Chapman S.B."/>
            <person name="Dewar J."/>
            <person name="Goldberg J."/>
            <person name="Griggs A."/>
            <person name="Gujja S."/>
            <person name="Hansen M."/>
            <person name="Howarth C."/>
            <person name="Imamovic A."/>
            <person name="Larimer J."/>
            <person name="McCowan C."/>
            <person name="Murphy C."/>
            <person name="Pearson M."/>
            <person name="Priest M."/>
            <person name="Roberts A."/>
            <person name="Saif S."/>
            <person name="Shea T."/>
            <person name="Sykes S."/>
            <person name="Wortman J."/>
            <person name="Nusbaum C."/>
            <person name="Birren B."/>
        </authorList>
    </citation>
    <scope>NUCLEOTIDE SEQUENCE</scope>
    <source>
        <strain evidence="2">CBS 10118</strain>
    </source>
</reference>
<proteinExistence type="predicted"/>
<dbReference type="EMBL" id="KI894020">
    <property type="protein sequence ID" value="OCF26585.1"/>
    <property type="molecule type" value="Genomic_DNA"/>
</dbReference>
<reference evidence="1" key="3">
    <citation type="submission" date="2014-01" db="EMBL/GenBank/DDBJ databases">
        <title>Evolution of pathogenesis and genome organization in the Tremellales.</title>
        <authorList>
            <person name="Cuomo C."/>
            <person name="Litvintseva A."/>
            <person name="Heitman J."/>
            <person name="Chen Y."/>
            <person name="Sun S."/>
            <person name="Springer D."/>
            <person name="Dromer F."/>
            <person name="Young S."/>
            <person name="Zeng Q."/>
            <person name="Chapman S."/>
            <person name="Gujja S."/>
            <person name="Saif S."/>
            <person name="Birren B."/>
        </authorList>
    </citation>
    <scope>NUCLEOTIDE SEQUENCE</scope>
    <source>
        <strain evidence="1">CBS 10118</strain>
    </source>
</reference>
<reference evidence="2" key="4">
    <citation type="submission" date="2024-02" db="EMBL/GenBank/DDBJ databases">
        <title>Comparative genomics of Cryptococcus and Kwoniella reveals pathogenesis evolution and contrasting modes of karyotype evolution via chromosome fusion or intercentromeric recombination.</title>
        <authorList>
            <person name="Coelho M.A."/>
            <person name="David-Palma M."/>
            <person name="Shea T."/>
            <person name="Bowers K."/>
            <person name="McGinley-Smith S."/>
            <person name="Mohammad A.W."/>
            <person name="Gnirke A."/>
            <person name="Yurkov A.M."/>
            <person name="Nowrousian M."/>
            <person name="Sun S."/>
            <person name="Cuomo C.A."/>
            <person name="Heitman J."/>
        </authorList>
    </citation>
    <scope>NUCLEOTIDE SEQUENCE</scope>
    <source>
        <strain evidence="2">CBS 10118</strain>
    </source>
</reference>
<dbReference type="GeneID" id="30208670"/>
<protein>
    <submittedName>
        <fullName evidence="1">Uncharacterized protein</fullName>
    </submittedName>
</protein>
<dbReference type="KEGG" id="kbi:30208670"/>
<dbReference type="Proteomes" id="UP000092730">
    <property type="component" value="Chromosome 1"/>
</dbReference>
<evidence type="ECO:0000313" key="3">
    <source>
        <dbReference type="Proteomes" id="UP000092730"/>
    </source>
</evidence>
<reference evidence="1" key="1">
    <citation type="submission" date="2013-07" db="EMBL/GenBank/DDBJ databases">
        <title>The Genome Sequence of Cryptococcus bestiolae CBS10118.</title>
        <authorList>
            <consortium name="The Broad Institute Genome Sequencing Platform"/>
            <person name="Cuomo C."/>
            <person name="Litvintseva A."/>
            <person name="Chen Y."/>
            <person name="Heitman J."/>
            <person name="Sun S."/>
            <person name="Springer D."/>
            <person name="Dromer F."/>
            <person name="Young S.K."/>
            <person name="Zeng Q."/>
            <person name="Gargeya S."/>
            <person name="Fitzgerald M."/>
            <person name="Abouelleil A."/>
            <person name="Alvarado L."/>
            <person name="Berlin A.M."/>
            <person name="Chapman S.B."/>
            <person name="Dewar J."/>
            <person name="Goldberg J."/>
            <person name="Griggs A."/>
            <person name="Gujja S."/>
            <person name="Hansen M."/>
            <person name="Howarth C."/>
            <person name="Imamovic A."/>
            <person name="Larimer J."/>
            <person name="McCowan C."/>
            <person name="Murphy C."/>
            <person name="Pearson M."/>
            <person name="Priest M."/>
            <person name="Roberts A."/>
            <person name="Saif S."/>
            <person name="Shea T."/>
            <person name="Sykes S."/>
            <person name="Wortman J."/>
            <person name="Nusbaum C."/>
            <person name="Birren B."/>
        </authorList>
    </citation>
    <scope>NUCLEOTIDE SEQUENCE [LARGE SCALE GENOMIC DNA]</scope>
    <source>
        <strain evidence="1">CBS 10118</strain>
    </source>
</reference>
<dbReference type="VEuPathDB" id="FungiDB:I302_04271"/>
<dbReference type="EMBL" id="CP144541">
    <property type="protein sequence ID" value="WVW78934.1"/>
    <property type="molecule type" value="Genomic_DNA"/>
</dbReference>